<dbReference type="AlphaFoldDB" id="A0A2T8IBL4"/>
<dbReference type="Proteomes" id="UP000243499">
    <property type="component" value="Chromosome 7"/>
</dbReference>
<evidence type="ECO:0000313" key="1">
    <source>
        <dbReference type="EMBL" id="PVH35050.1"/>
    </source>
</evidence>
<proteinExistence type="predicted"/>
<dbReference type="Gramene" id="PVH35050">
    <property type="protein sequence ID" value="PVH35050"/>
    <property type="gene ID" value="PAHAL_7G094100"/>
</dbReference>
<reference evidence="1" key="1">
    <citation type="submission" date="2018-04" db="EMBL/GenBank/DDBJ databases">
        <title>WGS assembly of Panicum hallii.</title>
        <authorList>
            <person name="Lovell J."/>
            <person name="Jenkins J."/>
            <person name="Lowry D."/>
            <person name="Mamidi S."/>
            <person name="Sreedasyam A."/>
            <person name="Weng X."/>
            <person name="Barry K."/>
            <person name="Bonette J."/>
            <person name="Campitelli B."/>
            <person name="Daum C."/>
            <person name="Gordon S."/>
            <person name="Gould B."/>
            <person name="Lipzen A."/>
            <person name="Macqueen A."/>
            <person name="Palacio-Mejia J."/>
            <person name="Plott C."/>
            <person name="Shakirov E."/>
            <person name="Shu S."/>
            <person name="Yoshinaga Y."/>
            <person name="Zane M."/>
            <person name="Rokhsar D."/>
            <person name="Grimwood J."/>
            <person name="Schmutz J."/>
            <person name="Juenger T."/>
        </authorList>
    </citation>
    <scope>NUCLEOTIDE SEQUENCE [LARGE SCALE GENOMIC DNA]</scope>
    <source>
        <strain evidence="1">FIL2</strain>
    </source>
</reference>
<name>A0A2T8IBL4_9POAL</name>
<gene>
    <name evidence="1" type="ORF">PAHAL_7G094100</name>
</gene>
<organism evidence="1">
    <name type="scientific">Panicum hallii</name>
    <dbReference type="NCBI Taxonomy" id="206008"/>
    <lineage>
        <taxon>Eukaryota</taxon>
        <taxon>Viridiplantae</taxon>
        <taxon>Streptophyta</taxon>
        <taxon>Embryophyta</taxon>
        <taxon>Tracheophyta</taxon>
        <taxon>Spermatophyta</taxon>
        <taxon>Magnoliopsida</taxon>
        <taxon>Liliopsida</taxon>
        <taxon>Poales</taxon>
        <taxon>Poaceae</taxon>
        <taxon>PACMAD clade</taxon>
        <taxon>Panicoideae</taxon>
        <taxon>Panicodae</taxon>
        <taxon>Paniceae</taxon>
        <taxon>Panicinae</taxon>
        <taxon>Panicum</taxon>
        <taxon>Panicum sect. Panicum</taxon>
    </lineage>
</organism>
<dbReference type="EMBL" id="CM008052">
    <property type="protein sequence ID" value="PVH35050.1"/>
    <property type="molecule type" value="Genomic_DNA"/>
</dbReference>
<sequence length="99" mass="11064">MSHLCTQHTLHSNILVTCRGNQWIKGLTLILLRVCNKVSCKSQIIFNITSTYISSIIGSNVCTMTQAILHNVSHMPLQRWHMILVELLVVGCFAVGTTQ</sequence>
<protein>
    <submittedName>
        <fullName evidence="1">Uncharacterized protein</fullName>
    </submittedName>
</protein>
<accession>A0A2T8IBL4</accession>